<dbReference type="Pfam" id="PF02515">
    <property type="entry name" value="CoA_transf_3"/>
    <property type="match status" value="1"/>
</dbReference>
<dbReference type="PANTHER" id="PTHR48207:SF4">
    <property type="entry name" value="BLL6097 PROTEIN"/>
    <property type="match status" value="1"/>
</dbReference>
<dbReference type="InterPro" id="IPR050483">
    <property type="entry name" value="CoA-transferase_III_domain"/>
</dbReference>
<dbReference type="GO" id="GO:0008410">
    <property type="term" value="F:CoA-transferase activity"/>
    <property type="evidence" value="ECO:0007669"/>
    <property type="project" value="TreeGrafter"/>
</dbReference>
<organism evidence="2 3">
    <name type="scientific">Futiania mangrovi</name>
    <dbReference type="NCBI Taxonomy" id="2959716"/>
    <lineage>
        <taxon>Bacteria</taxon>
        <taxon>Pseudomonadati</taxon>
        <taxon>Pseudomonadota</taxon>
        <taxon>Alphaproteobacteria</taxon>
        <taxon>Futianiales</taxon>
        <taxon>Futianiaceae</taxon>
        <taxon>Futiania</taxon>
    </lineage>
</organism>
<dbReference type="AlphaFoldDB" id="A0A9J6PCT2"/>
<dbReference type="InterPro" id="IPR044855">
    <property type="entry name" value="CoA-Trfase_III_dom3_sf"/>
</dbReference>
<keyword evidence="3" id="KW-1185">Reference proteome</keyword>
<evidence type="ECO:0000313" key="2">
    <source>
        <dbReference type="EMBL" id="MCP1335467.1"/>
    </source>
</evidence>
<accession>A0A9J6PCT2</accession>
<dbReference type="InterPro" id="IPR023606">
    <property type="entry name" value="CoA-Trfase_III_dom_1_sf"/>
</dbReference>
<dbReference type="Proteomes" id="UP001055804">
    <property type="component" value="Unassembled WGS sequence"/>
</dbReference>
<dbReference type="PANTHER" id="PTHR48207">
    <property type="entry name" value="SUCCINATE--HYDROXYMETHYLGLUTARATE COA-TRANSFERASE"/>
    <property type="match status" value="1"/>
</dbReference>
<evidence type="ECO:0000313" key="3">
    <source>
        <dbReference type="Proteomes" id="UP001055804"/>
    </source>
</evidence>
<dbReference type="EMBL" id="JAMZFT010000001">
    <property type="protein sequence ID" value="MCP1335467.1"/>
    <property type="molecule type" value="Genomic_DNA"/>
</dbReference>
<dbReference type="Gene3D" id="3.40.50.10540">
    <property type="entry name" value="Crotonobetainyl-coa:carnitine coa-transferase, domain 1"/>
    <property type="match status" value="1"/>
</dbReference>
<name>A0A9J6PCT2_9PROT</name>
<dbReference type="Gene3D" id="3.30.1540.10">
    <property type="entry name" value="formyl-coa transferase, domain 3"/>
    <property type="match status" value="1"/>
</dbReference>
<keyword evidence="1 2" id="KW-0808">Transferase</keyword>
<sequence>MAGKTAAGALDGVRVLDLTSVFLGPYCTQLLGDMGADVIKIEPPGGDTTRYLGPSRSRGMGGTFLNVNRNKRSCVLDLKSPLAMETLARMVQSCDVMVHNMRPAAAARLGIDYAWARALNEKIVYCAAFGFGEGGRYAGRPAFDDSIQGISGIAGYQGLLTGSPAYCGTVVADKVTGAMAANAIVAALFARERTGLGQSIDVPMFETMVAFVLAEHMTGAAFEPPLSTPVYARVVSRNRKPYETADGYLTVVPYNDKQWRKFFAAIGREDLAADPRFADMASRTVNIDALYTLLADEMRSRTTAEWIELLTANDIPNVPVTQPEELLGDPHLADVGFYRTAQHESEGEIRMTAPPVTFSQTPSDIRHLAPRLGQHTEEVLGELGFSAEEIARLAEAGVTRPRGG</sequence>
<dbReference type="SUPFAM" id="SSF89796">
    <property type="entry name" value="CoA-transferase family III (CaiB/BaiF)"/>
    <property type="match status" value="1"/>
</dbReference>
<gene>
    <name evidence="2" type="ORF">NJQ99_03500</name>
</gene>
<dbReference type="RefSeq" id="WP_269331411.1">
    <property type="nucleotide sequence ID" value="NZ_JAMZFT010000001.1"/>
</dbReference>
<protein>
    <submittedName>
        <fullName evidence="2">CoA transferase</fullName>
    </submittedName>
</protein>
<dbReference type="InterPro" id="IPR003673">
    <property type="entry name" value="CoA-Trfase_fam_III"/>
</dbReference>
<reference evidence="2" key="1">
    <citation type="submission" date="2022-06" db="EMBL/GenBank/DDBJ databases">
        <title>Isolation and Genomics of Futiania mangrovii gen. nov., sp. nov., a Rare and Metabolically-versatile member in the Class Alphaproteobacteria.</title>
        <authorList>
            <person name="Liu L."/>
            <person name="Huang W.-C."/>
            <person name="Pan J."/>
            <person name="Li J."/>
            <person name="Huang Y."/>
            <person name="Du H."/>
            <person name="Liu Y."/>
            <person name="Li M."/>
        </authorList>
    </citation>
    <scope>NUCLEOTIDE SEQUENCE</scope>
    <source>
        <strain evidence="2">FT118</strain>
    </source>
</reference>
<comment type="caution">
    <text evidence="2">The sequence shown here is derived from an EMBL/GenBank/DDBJ whole genome shotgun (WGS) entry which is preliminary data.</text>
</comment>
<evidence type="ECO:0000256" key="1">
    <source>
        <dbReference type="ARBA" id="ARBA00022679"/>
    </source>
</evidence>
<proteinExistence type="predicted"/>